<dbReference type="Pfam" id="PF22908">
    <property type="entry name" value="PHD_NSD"/>
    <property type="match status" value="1"/>
</dbReference>
<reference evidence="7 8" key="1">
    <citation type="journal article" date="2020" name="J. Phycol.">
        <title>Comparative genome analysis reveals Cyanidiococcus gen. nov., a new extremophilic red algal genus sister to Cyanidioschyzon (Cyanidioschyzonaceae, Rhodophyta).</title>
        <authorList>
            <person name="Liu S.-L."/>
            <person name="Chiang Y.-R."/>
            <person name="Yoon H.S."/>
            <person name="Fu H.-Y."/>
        </authorList>
    </citation>
    <scope>NUCLEOTIDE SEQUENCE [LARGE SCALE GENOMIC DNA]</scope>
    <source>
        <strain evidence="7 8">THAL066</strain>
    </source>
</reference>
<dbReference type="OrthoDB" id="10446957at2759"/>
<dbReference type="InterPro" id="IPR013083">
    <property type="entry name" value="Znf_RING/FYVE/PHD"/>
</dbReference>
<accession>A0A7J7IHT4</accession>
<feature type="region of interest" description="Disordered" evidence="5">
    <location>
        <begin position="561"/>
        <end position="595"/>
    </location>
</feature>
<dbReference type="InterPro" id="IPR011011">
    <property type="entry name" value="Znf_FYVE_PHD"/>
</dbReference>
<dbReference type="InterPro" id="IPR055198">
    <property type="entry name" value="NSD_PHD"/>
</dbReference>
<dbReference type="AlphaFoldDB" id="A0A7J7IHT4"/>
<dbReference type="InterPro" id="IPR001781">
    <property type="entry name" value="Znf_LIM"/>
</dbReference>
<keyword evidence="2" id="KW-0863">Zinc-finger</keyword>
<proteinExistence type="predicted"/>
<evidence type="ECO:0000256" key="5">
    <source>
        <dbReference type="SAM" id="MobiDB-lite"/>
    </source>
</evidence>
<name>A0A7J7IHT4_9RHOD</name>
<comment type="caution">
    <text evidence="7">The sequence shown here is derived from an EMBL/GenBank/DDBJ whole genome shotgun (WGS) entry which is preliminary data.</text>
</comment>
<evidence type="ECO:0000256" key="3">
    <source>
        <dbReference type="ARBA" id="ARBA00022833"/>
    </source>
</evidence>
<evidence type="ECO:0000313" key="8">
    <source>
        <dbReference type="Proteomes" id="UP000530660"/>
    </source>
</evidence>
<evidence type="ECO:0000259" key="6">
    <source>
        <dbReference type="PROSITE" id="PS50023"/>
    </source>
</evidence>
<keyword evidence="3 4" id="KW-0862">Zinc</keyword>
<dbReference type="Proteomes" id="UP000530660">
    <property type="component" value="Unassembled WGS sequence"/>
</dbReference>
<evidence type="ECO:0000256" key="2">
    <source>
        <dbReference type="ARBA" id="ARBA00022771"/>
    </source>
</evidence>
<dbReference type="GO" id="GO:0008270">
    <property type="term" value="F:zinc ion binding"/>
    <property type="evidence" value="ECO:0007669"/>
    <property type="project" value="UniProtKB-KW"/>
</dbReference>
<keyword evidence="8" id="KW-1185">Reference proteome</keyword>
<gene>
    <name evidence="7" type="ORF">F1559_001536</name>
</gene>
<dbReference type="InterPro" id="IPR001965">
    <property type="entry name" value="Znf_PHD"/>
</dbReference>
<protein>
    <recommendedName>
        <fullName evidence="6">LIM zinc-binding domain-containing protein</fullName>
    </recommendedName>
</protein>
<evidence type="ECO:0000256" key="1">
    <source>
        <dbReference type="ARBA" id="ARBA00022723"/>
    </source>
</evidence>
<dbReference type="SMART" id="SM00249">
    <property type="entry name" value="PHD"/>
    <property type="match status" value="2"/>
</dbReference>
<organism evidence="7 8">
    <name type="scientific">Cyanidiococcus yangmingshanensis</name>
    <dbReference type="NCBI Taxonomy" id="2690220"/>
    <lineage>
        <taxon>Eukaryota</taxon>
        <taxon>Rhodophyta</taxon>
        <taxon>Bangiophyceae</taxon>
        <taxon>Cyanidiales</taxon>
        <taxon>Cyanidiaceae</taxon>
        <taxon>Cyanidiococcus</taxon>
    </lineage>
</organism>
<dbReference type="EMBL" id="VWRR01000009">
    <property type="protein sequence ID" value="KAF6002676.1"/>
    <property type="molecule type" value="Genomic_DNA"/>
</dbReference>
<dbReference type="PROSITE" id="PS50023">
    <property type="entry name" value="LIM_DOMAIN_2"/>
    <property type="match status" value="1"/>
</dbReference>
<evidence type="ECO:0000313" key="7">
    <source>
        <dbReference type="EMBL" id="KAF6002676.1"/>
    </source>
</evidence>
<dbReference type="SUPFAM" id="SSF57903">
    <property type="entry name" value="FYVE/PHD zinc finger"/>
    <property type="match status" value="1"/>
</dbReference>
<sequence length="747" mass="84936">MRHGVCSYCESPLVAANDVDERVLVHPVLGRRWPQVWLCAPCRQVLHDLQQVRQSAGPEKACLSDQTIEDADSSCAVCADVSTRLVRCQRCSQAFCGRCFGNTLGERRAPPGVLGQAGRQVLKRLNEILLARMKDAPLDERVWALPSRVWLCPLCRREHRLRKAFEHWLEEHIQSSDTDRLSLWIAFREQYSATEWDAWWRWCRSYLVPQEARPCLGSCVRQVLETASVSGWPSIQSEHEHYASVLAFMEKIRGQAVALLMQQPHRARYGDRWAIEPLRLNERAEEILKRYPNGPAQRATTTTRMTGVVASESAEDVDWHRLYGMLCVALRESLVALAWSSLTQVDAPGSVRLPVRNDVLDAISFNWDDLWNPYGTICFRCGRAGNPDERLQICDVHGCGKVYHATCVSCLSREPLLEEGALPTKRRIWYCPRHFDRVTGRYLPSEPSPVCLASWLQAHSFRLPDPIADSIPWLGAVPCEIHPNPFLDENEELERQQTEQNNVSQEREASPCRTCPFSCAVSKTADYSEVHSDWYRWSERLISCASCSKWLSPPMHPWTESQTTRIEETLPRNTTRGCRPPSSRTERKAQQPGPNVLALPKAHGLEAGSAGFEKALRQAIREAKARGDIPLIQGRSGEYIDSLAQVREEYEKYERGNAGAVVAIMAALKRAGGRPMTIAELTLEVLRQGWYVTRGTTPHMTFAAFFSTKRQRLQEQGPDQHLVRMARSWLCSMESPLKRRKSHHHVH</sequence>
<keyword evidence="4" id="KW-0440">LIM domain</keyword>
<dbReference type="Gene3D" id="3.30.40.10">
    <property type="entry name" value="Zinc/RING finger domain, C3HC4 (zinc finger)"/>
    <property type="match status" value="2"/>
</dbReference>
<evidence type="ECO:0000256" key="4">
    <source>
        <dbReference type="PROSITE-ProRule" id="PRU00125"/>
    </source>
</evidence>
<keyword evidence="1 4" id="KW-0479">Metal-binding</keyword>
<feature type="domain" description="LIM zinc-binding" evidence="6">
    <location>
        <begin position="376"/>
        <end position="441"/>
    </location>
</feature>